<dbReference type="GeneID" id="98673741"/>
<dbReference type="AlphaFoldDB" id="A0A4Y1X1C6"/>
<dbReference type="InterPro" id="IPR002109">
    <property type="entry name" value="Glutaredoxin"/>
</dbReference>
<sequence length="94" mass="10890">MKPVKLFYLKNCPFCKKALRYIEEAKAAHPELAEVEIEMIEESEQPGVADGFDYYYVPTFYVDGEKVHEGGIYPEEVERILRRALGACRTTENR</sequence>
<dbReference type="Pfam" id="PF00462">
    <property type="entry name" value="Glutaredoxin"/>
    <property type="match status" value="1"/>
</dbReference>
<evidence type="ECO:0000313" key="2">
    <source>
        <dbReference type="EMBL" id="BBL07117.1"/>
    </source>
</evidence>
<dbReference type="CDD" id="cd02947">
    <property type="entry name" value="TRX_family"/>
    <property type="match status" value="1"/>
</dbReference>
<dbReference type="EMBL" id="AP019736">
    <property type="protein sequence ID" value="BBL07117.1"/>
    <property type="molecule type" value="Genomic_DNA"/>
</dbReference>
<evidence type="ECO:0000259" key="1">
    <source>
        <dbReference type="Pfam" id="PF00462"/>
    </source>
</evidence>
<organism evidence="2 3">
    <name type="scientific">Alistipes dispar</name>
    <dbReference type="NCBI Taxonomy" id="2585119"/>
    <lineage>
        <taxon>Bacteria</taxon>
        <taxon>Pseudomonadati</taxon>
        <taxon>Bacteroidota</taxon>
        <taxon>Bacteroidia</taxon>
        <taxon>Bacteroidales</taxon>
        <taxon>Rikenellaceae</taxon>
        <taxon>Alistipes</taxon>
    </lineage>
</organism>
<accession>A0A4Y1X1C6</accession>
<gene>
    <name evidence="2" type="ORF">A5CPEGH6_17550</name>
</gene>
<protein>
    <recommendedName>
        <fullName evidence="1">Glutaredoxin domain-containing protein</fullName>
    </recommendedName>
</protein>
<dbReference type="OrthoDB" id="5348456at2"/>
<dbReference type="RefSeq" id="WP_141429147.1">
    <property type="nucleotide sequence ID" value="NZ_AP019736.1"/>
</dbReference>
<dbReference type="PROSITE" id="PS00195">
    <property type="entry name" value="GLUTAREDOXIN_1"/>
    <property type="match status" value="1"/>
</dbReference>
<dbReference type="SUPFAM" id="SSF52833">
    <property type="entry name" value="Thioredoxin-like"/>
    <property type="match status" value="1"/>
</dbReference>
<dbReference type="PROSITE" id="PS51354">
    <property type="entry name" value="GLUTAREDOXIN_2"/>
    <property type="match status" value="1"/>
</dbReference>
<proteinExistence type="predicted"/>
<dbReference type="Gene3D" id="3.40.30.10">
    <property type="entry name" value="Glutaredoxin"/>
    <property type="match status" value="1"/>
</dbReference>
<feature type="domain" description="Glutaredoxin" evidence="1">
    <location>
        <begin position="4"/>
        <end position="66"/>
    </location>
</feature>
<reference evidence="3" key="1">
    <citation type="submission" date="2019-06" db="EMBL/GenBank/DDBJ databases">
        <title>Alistipes onderdonkii subsp. vulgaris subsp. nov., Alistipes dispar sp. nov. and Alistipes communis sp. nov., isolated from human faeces, and creation of Alistipes onderdonkii subsp. onderdonkii subsp. nov.</title>
        <authorList>
            <person name="Sakamoto M."/>
            <person name="Ikeyama N."/>
            <person name="Ogata Y."/>
            <person name="Suda W."/>
            <person name="Iino T."/>
            <person name="Hattori M."/>
            <person name="Ohkuma M."/>
        </authorList>
    </citation>
    <scope>NUCLEOTIDE SEQUENCE [LARGE SCALE GENOMIC DNA]</scope>
    <source>
        <strain evidence="3">5CPEGH6</strain>
    </source>
</reference>
<keyword evidence="3" id="KW-1185">Reference proteome</keyword>
<dbReference type="Proteomes" id="UP000319374">
    <property type="component" value="Chromosome"/>
</dbReference>
<dbReference type="KEGG" id="ada:A5CPEGH6_17550"/>
<evidence type="ECO:0000313" key="3">
    <source>
        <dbReference type="Proteomes" id="UP000319374"/>
    </source>
</evidence>
<dbReference type="InterPro" id="IPR011767">
    <property type="entry name" value="GLR_AS"/>
</dbReference>
<dbReference type="InterPro" id="IPR036249">
    <property type="entry name" value="Thioredoxin-like_sf"/>
</dbReference>
<name>A0A4Y1X1C6_9BACT</name>